<reference evidence="1 2" key="1">
    <citation type="submission" date="2013-11" db="EMBL/GenBank/DDBJ databases">
        <title>The Genome Sequence of Phytophthora parasitica P1976.</title>
        <authorList>
            <consortium name="The Broad Institute Genomics Platform"/>
            <person name="Russ C."/>
            <person name="Tyler B."/>
            <person name="Panabieres F."/>
            <person name="Shan W."/>
            <person name="Tripathy S."/>
            <person name="Grunwald N."/>
            <person name="Machado M."/>
            <person name="Johnson C.S."/>
            <person name="Walker B."/>
            <person name="Young S."/>
            <person name="Zeng Q."/>
            <person name="Gargeya S."/>
            <person name="Fitzgerald M."/>
            <person name="Haas B."/>
            <person name="Abouelleil A."/>
            <person name="Allen A.W."/>
            <person name="Alvarado L."/>
            <person name="Arachchi H.M."/>
            <person name="Berlin A.M."/>
            <person name="Chapman S.B."/>
            <person name="Gainer-Dewar J."/>
            <person name="Goldberg J."/>
            <person name="Griggs A."/>
            <person name="Gujja S."/>
            <person name="Hansen M."/>
            <person name="Howarth C."/>
            <person name="Imamovic A."/>
            <person name="Ireland A."/>
            <person name="Larimer J."/>
            <person name="McCowan C."/>
            <person name="Murphy C."/>
            <person name="Pearson M."/>
            <person name="Poon T.W."/>
            <person name="Priest M."/>
            <person name="Roberts A."/>
            <person name="Saif S."/>
            <person name="Shea T."/>
            <person name="Sisk P."/>
            <person name="Sykes S."/>
            <person name="Wortman J."/>
            <person name="Nusbaum C."/>
            <person name="Birren B."/>
        </authorList>
    </citation>
    <scope>NUCLEOTIDE SEQUENCE [LARGE SCALE GENOMIC DNA]</scope>
    <source>
        <strain evidence="1 2">P1976</strain>
    </source>
</reference>
<gene>
    <name evidence="1" type="ORF">F444_13554</name>
</gene>
<evidence type="ECO:0000313" key="2">
    <source>
        <dbReference type="Proteomes" id="UP000028582"/>
    </source>
</evidence>
<dbReference type="AlphaFoldDB" id="A0A080ZTH1"/>
<sequence>MGHVTDPAVRSSTIIRIAAGCNGRQAQLKEA</sequence>
<dbReference type="EMBL" id="ANJA01002454">
    <property type="protein sequence ID" value="ETO69932.1"/>
    <property type="molecule type" value="Genomic_DNA"/>
</dbReference>
<comment type="caution">
    <text evidence="1">The sequence shown here is derived from an EMBL/GenBank/DDBJ whole genome shotgun (WGS) entry which is preliminary data.</text>
</comment>
<organism evidence="1 2">
    <name type="scientific">Phytophthora nicotianae P1976</name>
    <dbReference type="NCBI Taxonomy" id="1317066"/>
    <lineage>
        <taxon>Eukaryota</taxon>
        <taxon>Sar</taxon>
        <taxon>Stramenopiles</taxon>
        <taxon>Oomycota</taxon>
        <taxon>Peronosporomycetes</taxon>
        <taxon>Peronosporales</taxon>
        <taxon>Peronosporaceae</taxon>
        <taxon>Phytophthora</taxon>
    </lineage>
</organism>
<protein>
    <submittedName>
        <fullName evidence="1">Uncharacterized protein</fullName>
    </submittedName>
</protein>
<name>A0A080ZTH1_PHYNI</name>
<proteinExistence type="predicted"/>
<evidence type="ECO:0000313" key="1">
    <source>
        <dbReference type="EMBL" id="ETO69932.1"/>
    </source>
</evidence>
<accession>A0A080ZTH1</accession>
<dbReference type="Proteomes" id="UP000028582">
    <property type="component" value="Unassembled WGS sequence"/>
</dbReference>